<dbReference type="AlphaFoldDB" id="A0A4Y6UD06"/>
<dbReference type="InterPro" id="IPR050275">
    <property type="entry name" value="PGM_Phosphatase"/>
</dbReference>
<dbReference type="GO" id="GO:0005737">
    <property type="term" value="C:cytoplasm"/>
    <property type="evidence" value="ECO:0007669"/>
    <property type="project" value="TreeGrafter"/>
</dbReference>
<sequence>MIQTPSPVEHDPQASFLDGPGLPSGVTRFWLVRHGVVTAQARQTMYGSLDVPLCQDSLRDHEPAFRDLAQRVPEGALWFSSPLQRAHLTARAIMKHRPGAEADKEPALVPGVIEQSIGAWNGLPHEDFAEAIKGRSTHPFWGLGPLERPPGGESMADVEQRVGLALSELADAHPGRDMVVVSHGGAIRMALAFALGIGTEPALRFTIQNLSISIVERIGGQWRVVGVNIMPAFEVPQWANLAMQAETVAAQGPAAE</sequence>
<evidence type="ECO:0000313" key="2">
    <source>
        <dbReference type="Proteomes" id="UP000318709"/>
    </source>
</evidence>
<dbReference type="SMART" id="SM00855">
    <property type="entry name" value="PGAM"/>
    <property type="match status" value="1"/>
</dbReference>
<dbReference type="SUPFAM" id="SSF53254">
    <property type="entry name" value="Phosphoglycerate mutase-like"/>
    <property type="match status" value="1"/>
</dbReference>
<dbReference type="Proteomes" id="UP000318709">
    <property type="component" value="Chromosome"/>
</dbReference>
<dbReference type="PANTHER" id="PTHR48100:SF1">
    <property type="entry name" value="HISTIDINE PHOSPHATASE FAMILY PROTEIN-RELATED"/>
    <property type="match status" value="1"/>
</dbReference>
<dbReference type="Gene3D" id="3.40.50.1240">
    <property type="entry name" value="Phosphoglycerate mutase-like"/>
    <property type="match status" value="1"/>
</dbReference>
<organism evidence="1 2">
    <name type="scientific">Formicincola oecophyllae</name>
    <dbReference type="NCBI Taxonomy" id="2558361"/>
    <lineage>
        <taxon>Bacteria</taxon>
        <taxon>Pseudomonadati</taxon>
        <taxon>Pseudomonadota</taxon>
        <taxon>Alphaproteobacteria</taxon>
        <taxon>Acetobacterales</taxon>
        <taxon>Acetobacteraceae</taxon>
        <taxon>Formicincola</taxon>
    </lineage>
</organism>
<name>A0A4Y6UD06_9PROT</name>
<dbReference type="InterPro" id="IPR013078">
    <property type="entry name" value="His_Pase_superF_clade-1"/>
</dbReference>
<dbReference type="OrthoDB" id="8347407at2"/>
<keyword evidence="2" id="KW-1185">Reference proteome</keyword>
<dbReference type="InterPro" id="IPR029033">
    <property type="entry name" value="His_PPase_superfam"/>
</dbReference>
<dbReference type="EMBL" id="CP038231">
    <property type="protein sequence ID" value="QDH14366.1"/>
    <property type="molecule type" value="Genomic_DNA"/>
</dbReference>
<dbReference type="KEGG" id="swf:E3E12_04125"/>
<proteinExistence type="predicted"/>
<dbReference type="Pfam" id="PF00300">
    <property type="entry name" value="His_Phos_1"/>
    <property type="match status" value="1"/>
</dbReference>
<evidence type="ECO:0000313" key="1">
    <source>
        <dbReference type="EMBL" id="QDH14366.1"/>
    </source>
</evidence>
<accession>A0A4Y6UD06</accession>
<dbReference type="PANTHER" id="PTHR48100">
    <property type="entry name" value="BROAD-SPECIFICITY PHOSPHATASE YOR283W-RELATED"/>
    <property type="match status" value="1"/>
</dbReference>
<dbReference type="GO" id="GO:0016791">
    <property type="term" value="F:phosphatase activity"/>
    <property type="evidence" value="ECO:0007669"/>
    <property type="project" value="TreeGrafter"/>
</dbReference>
<dbReference type="CDD" id="cd07067">
    <property type="entry name" value="HP_PGM_like"/>
    <property type="match status" value="1"/>
</dbReference>
<protein>
    <submittedName>
        <fullName evidence="1">Histidine phosphatase family protein</fullName>
    </submittedName>
</protein>
<reference evidence="1 2" key="1">
    <citation type="submission" date="2019-03" db="EMBL/GenBank/DDBJ databases">
        <title>The complete genome sequence of Swingsia_sp. F3b2 LMG30590(T).</title>
        <authorList>
            <person name="Chua K.-O."/>
            <person name="Chan K.-G."/>
            <person name="See-Too W.-S."/>
        </authorList>
    </citation>
    <scope>NUCLEOTIDE SEQUENCE [LARGE SCALE GENOMIC DNA]</scope>
    <source>
        <strain evidence="1 2">F3b2</strain>
    </source>
</reference>
<gene>
    <name evidence="1" type="ORF">E3E12_04125</name>
</gene>